<dbReference type="SMART" id="SM00020">
    <property type="entry name" value="Tryp_SPc"/>
    <property type="match status" value="1"/>
</dbReference>
<dbReference type="FunFam" id="2.40.10.10:FF:000146">
    <property type="entry name" value="Serine protease 53"/>
    <property type="match status" value="1"/>
</dbReference>
<keyword evidence="8" id="KW-1015">Disulfide bond</keyword>
<dbReference type="Proteomes" id="UP001431783">
    <property type="component" value="Unassembled WGS sequence"/>
</dbReference>
<evidence type="ECO:0000259" key="11">
    <source>
        <dbReference type="PROSITE" id="PS50240"/>
    </source>
</evidence>
<dbReference type="InterPro" id="IPR031986">
    <property type="entry name" value="GD_N"/>
</dbReference>
<proteinExistence type="predicted"/>
<gene>
    <name evidence="12" type="ORF">WA026_011092</name>
</gene>
<feature type="signal peptide" evidence="10">
    <location>
        <begin position="1"/>
        <end position="18"/>
    </location>
</feature>
<dbReference type="InterPro" id="IPR051333">
    <property type="entry name" value="CLIP_Serine_Protease"/>
</dbReference>
<dbReference type="GO" id="GO:0004252">
    <property type="term" value="F:serine-type endopeptidase activity"/>
    <property type="evidence" value="ECO:0007669"/>
    <property type="project" value="InterPro"/>
</dbReference>
<accession>A0AAW1U5Y0</accession>
<comment type="subcellular location">
    <subcellularLocation>
        <location evidence="1">Secreted</location>
    </subcellularLocation>
</comment>
<evidence type="ECO:0000313" key="13">
    <source>
        <dbReference type="Proteomes" id="UP001431783"/>
    </source>
</evidence>
<evidence type="ECO:0000256" key="5">
    <source>
        <dbReference type="ARBA" id="ARBA00022801"/>
    </source>
</evidence>
<dbReference type="GO" id="GO:0006508">
    <property type="term" value="P:proteolysis"/>
    <property type="evidence" value="ECO:0007669"/>
    <property type="project" value="UniProtKB-KW"/>
</dbReference>
<keyword evidence="2" id="KW-0964">Secreted</keyword>
<keyword evidence="5" id="KW-0378">Hydrolase</keyword>
<feature type="region of interest" description="Disordered" evidence="9">
    <location>
        <begin position="131"/>
        <end position="231"/>
    </location>
</feature>
<evidence type="ECO:0000256" key="8">
    <source>
        <dbReference type="ARBA" id="ARBA00023157"/>
    </source>
</evidence>
<dbReference type="GO" id="GO:0005576">
    <property type="term" value="C:extracellular region"/>
    <property type="evidence" value="ECO:0007669"/>
    <property type="project" value="UniProtKB-SubCell"/>
</dbReference>
<dbReference type="InterPro" id="IPR001254">
    <property type="entry name" value="Trypsin_dom"/>
</dbReference>
<keyword evidence="7" id="KW-0865">Zymogen</keyword>
<keyword evidence="3" id="KW-0645">Protease</keyword>
<evidence type="ECO:0000313" key="12">
    <source>
        <dbReference type="EMBL" id="KAK9875991.1"/>
    </source>
</evidence>
<dbReference type="AlphaFoldDB" id="A0AAW1U5Y0"/>
<dbReference type="EMBL" id="JARQZJ010000035">
    <property type="protein sequence ID" value="KAK9875991.1"/>
    <property type="molecule type" value="Genomic_DNA"/>
</dbReference>
<organism evidence="12 13">
    <name type="scientific">Henosepilachna vigintioctopunctata</name>
    <dbReference type="NCBI Taxonomy" id="420089"/>
    <lineage>
        <taxon>Eukaryota</taxon>
        <taxon>Metazoa</taxon>
        <taxon>Ecdysozoa</taxon>
        <taxon>Arthropoda</taxon>
        <taxon>Hexapoda</taxon>
        <taxon>Insecta</taxon>
        <taxon>Pterygota</taxon>
        <taxon>Neoptera</taxon>
        <taxon>Endopterygota</taxon>
        <taxon>Coleoptera</taxon>
        <taxon>Polyphaga</taxon>
        <taxon>Cucujiformia</taxon>
        <taxon>Coccinelloidea</taxon>
        <taxon>Coccinellidae</taxon>
        <taxon>Epilachninae</taxon>
        <taxon>Epilachnini</taxon>
        <taxon>Henosepilachna</taxon>
    </lineage>
</organism>
<evidence type="ECO:0000256" key="10">
    <source>
        <dbReference type="SAM" id="SignalP"/>
    </source>
</evidence>
<dbReference type="Pfam" id="PF16030">
    <property type="entry name" value="GD_N"/>
    <property type="match status" value="1"/>
</dbReference>
<dbReference type="PANTHER" id="PTHR24260:SF143">
    <property type="entry name" value="SERINE PROTEASE GD-LIKE PROTEIN"/>
    <property type="match status" value="1"/>
</dbReference>
<dbReference type="PANTHER" id="PTHR24260">
    <property type="match status" value="1"/>
</dbReference>
<evidence type="ECO:0000256" key="7">
    <source>
        <dbReference type="ARBA" id="ARBA00023145"/>
    </source>
</evidence>
<comment type="caution">
    <text evidence="12">The sequence shown here is derived from an EMBL/GenBank/DDBJ whole genome shotgun (WGS) entry which is preliminary data.</text>
</comment>
<dbReference type="SUPFAM" id="SSF50494">
    <property type="entry name" value="Trypsin-like serine proteases"/>
    <property type="match status" value="1"/>
</dbReference>
<evidence type="ECO:0000256" key="9">
    <source>
        <dbReference type="SAM" id="MobiDB-lite"/>
    </source>
</evidence>
<keyword evidence="13" id="KW-1185">Reference proteome</keyword>
<sequence>MPMKATLTLLMLLHSVISQIPSPCPDVLVYEPRNSELDRWYAVVTLSSTHQLKGIWLKITLDRPAELLGNIFGDATTDDNQEFLIRSKNYILQAGKTVTVRFFVKFNAASIIPSIIEINLNGQLICLSSNPQTTERTSTSRTSTTSNHRTVNPSGERTRQTTEKLIAINFSNSSNSRPHNFRPSQDNNSRAPNSSNSFNTDLDVITANIMSNSSNNNHRPSSSFSNSDEDLYNYRPSSSNNFFNTGSDNYNRPVDTGISLGTNSQTDFEEFFSGDYPAIINRPPSNPIRQNIGVNTQCGKVATHATPLISYGQNTMPGQWPWHAALYHSKGIQLMYTCGGTLISANHILTAAHCVTRPRTNRPINPQNLLVYLGKYNLNKFGTEIQDKEVVDIYVHPEYNYSVFYNDISILRLGEPAQFTNYVRPICLWQGSDDLNEIEGHYGTVVGWGFDHNRELSTSLMQAQMPIVSTSKCIYSNREFFSQFTSENSFCAGFKNRTSVCNGDSGGGMVFPKKDTSGSKTIWQIRGIVSVGVALQGQAVCDPSQYIVFTDVAKYLEWIQQILVKS</sequence>
<dbReference type="Gene3D" id="2.40.10.10">
    <property type="entry name" value="Trypsin-like serine proteases"/>
    <property type="match status" value="1"/>
</dbReference>
<dbReference type="CDD" id="cd00190">
    <property type="entry name" value="Tryp_SPc"/>
    <property type="match status" value="1"/>
</dbReference>
<dbReference type="PROSITE" id="PS00134">
    <property type="entry name" value="TRYPSIN_HIS"/>
    <property type="match status" value="1"/>
</dbReference>
<keyword evidence="4 10" id="KW-0732">Signal</keyword>
<feature type="compositionally biased region" description="Polar residues" evidence="9">
    <location>
        <begin position="169"/>
        <end position="200"/>
    </location>
</feature>
<reference evidence="12 13" key="1">
    <citation type="submission" date="2023-03" db="EMBL/GenBank/DDBJ databases">
        <title>Genome insight into feeding habits of ladybird beetles.</title>
        <authorList>
            <person name="Li H.-S."/>
            <person name="Huang Y.-H."/>
            <person name="Pang H."/>
        </authorList>
    </citation>
    <scope>NUCLEOTIDE SEQUENCE [LARGE SCALE GENOMIC DNA]</scope>
    <source>
        <strain evidence="12">SYSU_2023b</strain>
        <tissue evidence="12">Whole body</tissue>
    </source>
</reference>
<dbReference type="InterPro" id="IPR018114">
    <property type="entry name" value="TRYPSIN_HIS"/>
</dbReference>
<keyword evidence="6" id="KW-0720">Serine protease</keyword>
<dbReference type="Pfam" id="PF00089">
    <property type="entry name" value="Trypsin"/>
    <property type="match status" value="1"/>
</dbReference>
<evidence type="ECO:0000256" key="2">
    <source>
        <dbReference type="ARBA" id="ARBA00022525"/>
    </source>
</evidence>
<evidence type="ECO:0000256" key="6">
    <source>
        <dbReference type="ARBA" id="ARBA00022825"/>
    </source>
</evidence>
<feature type="chain" id="PRO_5043889735" description="Peptidase S1 domain-containing protein" evidence="10">
    <location>
        <begin position="19"/>
        <end position="566"/>
    </location>
</feature>
<dbReference type="PROSITE" id="PS50240">
    <property type="entry name" value="TRYPSIN_DOM"/>
    <property type="match status" value="1"/>
</dbReference>
<evidence type="ECO:0000256" key="3">
    <source>
        <dbReference type="ARBA" id="ARBA00022670"/>
    </source>
</evidence>
<dbReference type="InterPro" id="IPR043504">
    <property type="entry name" value="Peptidase_S1_PA_chymotrypsin"/>
</dbReference>
<name>A0AAW1U5Y0_9CUCU</name>
<dbReference type="PRINTS" id="PR00722">
    <property type="entry name" value="CHYMOTRYPSIN"/>
</dbReference>
<dbReference type="InterPro" id="IPR001314">
    <property type="entry name" value="Peptidase_S1A"/>
</dbReference>
<evidence type="ECO:0000256" key="4">
    <source>
        <dbReference type="ARBA" id="ARBA00022729"/>
    </source>
</evidence>
<evidence type="ECO:0000256" key="1">
    <source>
        <dbReference type="ARBA" id="ARBA00004613"/>
    </source>
</evidence>
<dbReference type="InterPro" id="IPR009003">
    <property type="entry name" value="Peptidase_S1_PA"/>
</dbReference>
<protein>
    <recommendedName>
        <fullName evidence="11">Peptidase S1 domain-containing protein</fullName>
    </recommendedName>
</protein>
<feature type="domain" description="Peptidase S1" evidence="11">
    <location>
        <begin position="309"/>
        <end position="564"/>
    </location>
</feature>
<feature type="compositionally biased region" description="Low complexity" evidence="9">
    <location>
        <begin position="211"/>
        <end position="226"/>
    </location>
</feature>
<feature type="compositionally biased region" description="Low complexity" evidence="9">
    <location>
        <begin position="133"/>
        <end position="150"/>
    </location>
</feature>